<organism evidence="1 2">
    <name type="scientific">Cryptolaemus montrouzieri</name>
    <dbReference type="NCBI Taxonomy" id="559131"/>
    <lineage>
        <taxon>Eukaryota</taxon>
        <taxon>Metazoa</taxon>
        <taxon>Ecdysozoa</taxon>
        <taxon>Arthropoda</taxon>
        <taxon>Hexapoda</taxon>
        <taxon>Insecta</taxon>
        <taxon>Pterygota</taxon>
        <taxon>Neoptera</taxon>
        <taxon>Endopterygota</taxon>
        <taxon>Coleoptera</taxon>
        <taxon>Polyphaga</taxon>
        <taxon>Cucujiformia</taxon>
        <taxon>Coccinelloidea</taxon>
        <taxon>Coccinellidae</taxon>
        <taxon>Scymninae</taxon>
        <taxon>Scymnini</taxon>
        <taxon>Cryptolaemus</taxon>
    </lineage>
</organism>
<evidence type="ECO:0000313" key="2">
    <source>
        <dbReference type="Proteomes" id="UP001516400"/>
    </source>
</evidence>
<proteinExistence type="predicted"/>
<sequence length="117" mass="13419">MDDFCLENPCYSLIMIHIWSLIRANIGKTRKKEKIPIDIDDHCVSNPREVVNAYANYFLNITKKTLIDKFDDERTTKCSLPKKSNANSFFFRACETDEIVRVINSLKPKGSVGTDSN</sequence>
<dbReference type="Proteomes" id="UP001516400">
    <property type="component" value="Unassembled WGS sequence"/>
</dbReference>
<name>A0ABD2PA11_9CUCU</name>
<evidence type="ECO:0000313" key="1">
    <source>
        <dbReference type="EMBL" id="KAL3287561.1"/>
    </source>
</evidence>
<dbReference type="EMBL" id="JABFTP020000185">
    <property type="protein sequence ID" value="KAL3287561.1"/>
    <property type="molecule type" value="Genomic_DNA"/>
</dbReference>
<accession>A0ABD2PA11</accession>
<comment type="caution">
    <text evidence="1">The sequence shown here is derived from an EMBL/GenBank/DDBJ whole genome shotgun (WGS) entry which is preliminary data.</text>
</comment>
<dbReference type="AlphaFoldDB" id="A0ABD2PA11"/>
<gene>
    <name evidence="1" type="ORF">HHI36_002028</name>
</gene>
<reference evidence="1 2" key="1">
    <citation type="journal article" date="2021" name="BMC Biol.">
        <title>Horizontally acquired antibacterial genes associated with adaptive radiation of ladybird beetles.</title>
        <authorList>
            <person name="Li H.S."/>
            <person name="Tang X.F."/>
            <person name="Huang Y.H."/>
            <person name="Xu Z.Y."/>
            <person name="Chen M.L."/>
            <person name="Du X.Y."/>
            <person name="Qiu B.Y."/>
            <person name="Chen P.T."/>
            <person name="Zhang W."/>
            <person name="Slipinski A."/>
            <person name="Escalona H.E."/>
            <person name="Waterhouse R.M."/>
            <person name="Zwick A."/>
            <person name="Pang H."/>
        </authorList>
    </citation>
    <scope>NUCLEOTIDE SEQUENCE [LARGE SCALE GENOMIC DNA]</scope>
    <source>
        <strain evidence="1">SYSU2018</strain>
    </source>
</reference>
<keyword evidence="2" id="KW-1185">Reference proteome</keyword>
<protein>
    <submittedName>
        <fullName evidence="1">Uncharacterized protein</fullName>
    </submittedName>
</protein>